<evidence type="ECO:0000313" key="2">
    <source>
        <dbReference type="Proteomes" id="UP000799779"/>
    </source>
</evidence>
<organism evidence="1 2">
    <name type="scientific">Amniculicola lignicola CBS 123094</name>
    <dbReference type="NCBI Taxonomy" id="1392246"/>
    <lineage>
        <taxon>Eukaryota</taxon>
        <taxon>Fungi</taxon>
        <taxon>Dikarya</taxon>
        <taxon>Ascomycota</taxon>
        <taxon>Pezizomycotina</taxon>
        <taxon>Dothideomycetes</taxon>
        <taxon>Pleosporomycetidae</taxon>
        <taxon>Pleosporales</taxon>
        <taxon>Amniculicolaceae</taxon>
        <taxon>Amniculicola</taxon>
    </lineage>
</organism>
<protein>
    <submittedName>
        <fullName evidence="1">Uncharacterized protein</fullName>
    </submittedName>
</protein>
<dbReference type="AlphaFoldDB" id="A0A6A5WRT3"/>
<reference evidence="1" key="1">
    <citation type="journal article" date="2020" name="Stud. Mycol.">
        <title>101 Dothideomycetes genomes: a test case for predicting lifestyles and emergence of pathogens.</title>
        <authorList>
            <person name="Haridas S."/>
            <person name="Albert R."/>
            <person name="Binder M."/>
            <person name="Bloem J."/>
            <person name="Labutti K."/>
            <person name="Salamov A."/>
            <person name="Andreopoulos B."/>
            <person name="Baker S."/>
            <person name="Barry K."/>
            <person name="Bills G."/>
            <person name="Bluhm B."/>
            <person name="Cannon C."/>
            <person name="Castanera R."/>
            <person name="Culley D."/>
            <person name="Daum C."/>
            <person name="Ezra D."/>
            <person name="Gonzalez J."/>
            <person name="Henrissat B."/>
            <person name="Kuo A."/>
            <person name="Liang C."/>
            <person name="Lipzen A."/>
            <person name="Lutzoni F."/>
            <person name="Magnuson J."/>
            <person name="Mondo S."/>
            <person name="Nolan M."/>
            <person name="Ohm R."/>
            <person name="Pangilinan J."/>
            <person name="Park H.-J."/>
            <person name="Ramirez L."/>
            <person name="Alfaro M."/>
            <person name="Sun H."/>
            <person name="Tritt A."/>
            <person name="Yoshinaga Y."/>
            <person name="Zwiers L.-H."/>
            <person name="Turgeon B."/>
            <person name="Goodwin S."/>
            <person name="Spatafora J."/>
            <person name="Crous P."/>
            <person name="Grigoriev I."/>
        </authorList>
    </citation>
    <scope>NUCLEOTIDE SEQUENCE</scope>
    <source>
        <strain evidence="1">CBS 123094</strain>
    </source>
</reference>
<dbReference type="EMBL" id="ML977571">
    <property type="protein sequence ID" value="KAF2003778.1"/>
    <property type="molecule type" value="Genomic_DNA"/>
</dbReference>
<name>A0A6A5WRT3_9PLEO</name>
<sequence length="130" mass="14694">MWSAAFALSFRVQCGPWRFVDTIMAHKFALAISAVVPLHSCGKSWTISESGKPESPEKQHVGMTSFLPYPWFLDTNVLIQFHRLEFFSAQSAITAIGWETIHPMTSRARRAPSISSHCLKCESTTMSWRC</sequence>
<accession>A0A6A5WRT3</accession>
<keyword evidence="2" id="KW-1185">Reference proteome</keyword>
<dbReference type="Proteomes" id="UP000799779">
    <property type="component" value="Unassembled WGS sequence"/>
</dbReference>
<gene>
    <name evidence="1" type="ORF">P154DRAFT_81764</name>
</gene>
<evidence type="ECO:0000313" key="1">
    <source>
        <dbReference type="EMBL" id="KAF2003778.1"/>
    </source>
</evidence>
<proteinExistence type="predicted"/>